<evidence type="ECO:0000256" key="6">
    <source>
        <dbReference type="ARBA" id="ARBA00022989"/>
    </source>
</evidence>
<feature type="transmembrane region" description="Helical" evidence="10">
    <location>
        <begin position="290"/>
        <end position="310"/>
    </location>
</feature>
<evidence type="ECO:0000256" key="9">
    <source>
        <dbReference type="SAM" id="MobiDB-lite"/>
    </source>
</evidence>
<evidence type="ECO:0000256" key="10">
    <source>
        <dbReference type="SAM" id="Phobius"/>
    </source>
</evidence>
<dbReference type="GO" id="GO:0015250">
    <property type="term" value="F:water channel activity"/>
    <property type="evidence" value="ECO:0007669"/>
    <property type="project" value="TreeGrafter"/>
</dbReference>
<evidence type="ECO:0000313" key="11">
    <source>
        <dbReference type="EMBL" id="KAE9964825.1"/>
    </source>
</evidence>
<evidence type="ECO:0000256" key="8">
    <source>
        <dbReference type="ARBA" id="ARBA00034651"/>
    </source>
</evidence>
<keyword evidence="5" id="KW-0677">Repeat</keyword>
<evidence type="ECO:0000313" key="12">
    <source>
        <dbReference type="Proteomes" id="UP000433883"/>
    </source>
</evidence>
<comment type="similarity">
    <text evidence="2">Belongs to the MIP/aquaporin (TC 1.A.8) family.</text>
</comment>
<feature type="region of interest" description="Disordered" evidence="9">
    <location>
        <begin position="1"/>
        <end position="78"/>
    </location>
</feature>
<feature type="transmembrane region" description="Helical" evidence="10">
    <location>
        <begin position="331"/>
        <end position="354"/>
    </location>
</feature>
<evidence type="ECO:0000256" key="3">
    <source>
        <dbReference type="ARBA" id="ARBA00022448"/>
    </source>
</evidence>
<dbReference type="FunFam" id="1.20.1080.10:FF:000014">
    <property type="entry name" value="Aquaporin 1"/>
    <property type="match status" value="1"/>
</dbReference>
<dbReference type="PANTHER" id="PTHR19139">
    <property type="entry name" value="AQUAPORIN TRANSPORTER"/>
    <property type="match status" value="1"/>
</dbReference>
<dbReference type="GO" id="GO:0005886">
    <property type="term" value="C:plasma membrane"/>
    <property type="evidence" value="ECO:0007669"/>
    <property type="project" value="TreeGrafter"/>
</dbReference>
<dbReference type="AlphaFoldDB" id="A0A8H3YL90"/>
<dbReference type="Proteomes" id="UP000433883">
    <property type="component" value="Unassembled WGS sequence"/>
</dbReference>
<dbReference type="InterPro" id="IPR023271">
    <property type="entry name" value="Aquaporin-like"/>
</dbReference>
<evidence type="ECO:0000256" key="4">
    <source>
        <dbReference type="ARBA" id="ARBA00022692"/>
    </source>
</evidence>
<comment type="caution">
    <text evidence="11">The sequence shown here is derived from an EMBL/GenBank/DDBJ whole genome shotgun (WGS) entry which is preliminary data.</text>
</comment>
<evidence type="ECO:0000256" key="7">
    <source>
        <dbReference type="ARBA" id="ARBA00023136"/>
    </source>
</evidence>
<protein>
    <recommendedName>
        <fullName evidence="13">Aquaporin-like protein</fullName>
    </recommendedName>
</protein>
<dbReference type="EMBL" id="WNWQ01000661">
    <property type="protein sequence ID" value="KAE9964825.1"/>
    <property type="molecule type" value="Genomic_DNA"/>
</dbReference>
<dbReference type="CDD" id="cd00333">
    <property type="entry name" value="MIP"/>
    <property type="match status" value="1"/>
</dbReference>
<keyword evidence="7 10" id="KW-0472">Membrane</keyword>
<evidence type="ECO:0000256" key="5">
    <source>
        <dbReference type="ARBA" id="ARBA00022737"/>
    </source>
</evidence>
<evidence type="ECO:0008006" key="13">
    <source>
        <dbReference type="Google" id="ProtNLM"/>
    </source>
</evidence>
<feature type="transmembrane region" description="Helical" evidence="10">
    <location>
        <begin position="374"/>
        <end position="396"/>
    </location>
</feature>
<feature type="transmembrane region" description="Helical" evidence="10">
    <location>
        <begin position="403"/>
        <end position="424"/>
    </location>
</feature>
<dbReference type="PRINTS" id="PR00783">
    <property type="entry name" value="MINTRINSICP"/>
</dbReference>
<dbReference type="Gene3D" id="1.20.1080.10">
    <property type="entry name" value="Glycerol uptake facilitator protein"/>
    <property type="match status" value="1"/>
</dbReference>
<name>A0A8H3YL90_VENIN</name>
<evidence type="ECO:0000256" key="2">
    <source>
        <dbReference type="ARBA" id="ARBA00006175"/>
    </source>
</evidence>
<gene>
    <name evidence="11" type="ORF">BLS_008044</name>
</gene>
<feature type="transmembrane region" description="Helical" evidence="10">
    <location>
        <begin position="449"/>
        <end position="469"/>
    </location>
</feature>
<reference evidence="11 12" key="1">
    <citation type="submission" date="2019-11" db="EMBL/GenBank/DDBJ databases">
        <title>Venturia inaequalis Genome Resource.</title>
        <authorList>
            <person name="Lichtner F.J."/>
        </authorList>
    </citation>
    <scope>NUCLEOTIDE SEQUENCE [LARGE SCALE GENOMIC DNA]</scope>
    <source>
        <strain evidence="11">Bline_iso_100314</strain>
    </source>
</reference>
<dbReference type="OrthoDB" id="3222at2759"/>
<comment type="catalytic activity">
    <reaction evidence="8">
        <text>H2O(in) = H2O(out)</text>
        <dbReference type="Rhea" id="RHEA:29667"/>
        <dbReference type="ChEBI" id="CHEBI:15377"/>
    </reaction>
</comment>
<dbReference type="InterPro" id="IPR000425">
    <property type="entry name" value="MIP"/>
</dbReference>
<organism evidence="11 12">
    <name type="scientific">Venturia inaequalis</name>
    <name type="common">Apple scab fungus</name>
    <dbReference type="NCBI Taxonomy" id="5025"/>
    <lineage>
        <taxon>Eukaryota</taxon>
        <taxon>Fungi</taxon>
        <taxon>Dikarya</taxon>
        <taxon>Ascomycota</taxon>
        <taxon>Pezizomycotina</taxon>
        <taxon>Dothideomycetes</taxon>
        <taxon>Pleosporomycetidae</taxon>
        <taxon>Venturiales</taxon>
        <taxon>Venturiaceae</taxon>
        <taxon>Venturia</taxon>
    </lineage>
</organism>
<proteinExistence type="inferred from homology"/>
<keyword evidence="3" id="KW-0813">Transport</keyword>
<keyword evidence="6 10" id="KW-1133">Transmembrane helix</keyword>
<evidence type="ECO:0000256" key="1">
    <source>
        <dbReference type="ARBA" id="ARBA00004141"/>
    </source>
</evidence>
<dbReference type="SUPFAM" id="SSF81338">
    <property type="entry name" value="Aquaporin-like"/>
    <property type="match status" value="1"/>
</dbReference>
<feature type="compositionally biased region" description="Basic and acidic residues" evidence="9">
    <location>
        <begin position="167"/>
        <end position="181"/>
    </location>
</feature>
<feature type="transmembrane region" description="Helical" evidence="10">
    <location>
        <begin position="244"/>
        <end position="270"/>
    </location>
</feature>
<feature type="compositionally biased region" description="Basic and acidic residues" evidence="9">
    <location>
        <begin position="15"/>
        <end position="24"/>
    </location>
</feature>
<sequence>MSQDGPSAVPTFYTEGKKTPEGRLVRRSVAIDDEDEVMPTSQSPPPMSEQKAPVPTRESAFGPEPPSSVGRGASTRWSLDDQRREEYWRGYWDRKRQEREIEKERERESQWYPEYRRPMRFIEYPEDEMEKGQARHSSGGPPRSANRKESVQGLPSALRPATRMRRRSSEAEALPSKRAEMDYGDDDNVEAMDHGGRPRTKRGGMPPGSPPRMVPRYKPSFDSASISMRLPFLSWMGNTLKSHFVASLGEFVGTTMFLFFAFAGTQVANVGGRNISSSTTGGETGFSPEVLLYISLVFGFSLMVNVWVFFRISGGLFNPAVTLAMFLTKSITAFRTVLLIAAQLLGSIFASFLVKVLFPTEFKVRTTLSKDTSLVRGVFIEAVLTFELVFTIFLLAKEKHKATFIAPVGIGLSLFIAELVGVFYTGGSLNPARSFGPCVVTGIFDKEHWIYWIGPSVGAVVAVLFYKFIKMLEYEMANPGQDETSDAEAAAAAQEVEETQRAKISGLIPV</sequence>
<feature type="region of interest" description="Disordered" evidence="9">
    <location>
        <begin position="123"/>
        <end position="213"/>
    </location>
</feature>
<keyword evidence="4 10" id="KW-0812">Transmembrane</keyword>
<comment type="subcellular location">
    <subcellularLocation>
        <location evidence="1">Membrane</location>
        <topology evidence="1">Multi-pass membrane protein</topology>
    </subcellularLocation>
</comment>
<dbReference type="PANTHER" id="PTHR19139:SF283">
    <property type="entry name" value="AQUAPORIN"/>
    <property type="match status" value="1"/>
</dbReference>
<accession>A0A8H3YL90</accession>
<dbReference type="Pfam" id="PF00230">
    <property type="entry name" value="MIP"/>
    <property type="match status" value="1"/>
</dbReference>
<dbReference type="InterPro" id="IPR034294">
    <property type="entry name" value="Aquaporin_transptr"/>
</dbReference>